<keyword evidence="3" id="KW-1185">Reference proteome</keyword>
<dbReference type="OrthoDB" id="10392576at2759"/>
<name>A0A9N9IKN8_9GLOM</name>
<dbReference type="AlphaFoldDB" id="A0A9N9IKN8"/>
<accession>A0A9N9IKN8</accession>
<sequence>SKFEALYTESLTEIKSLKERAAFLEKLLASSNMNGAVDGYMVEDNHPNENRLP</sequence>
<reference evidence="2" key="1">
    <citation type="submission" date="2021-06" db="EMBL/GenBank/DDBJ databases">
        <authorList>
            <person name="Kallberg Y."/>
            <person name="Tangrot J."/>
            <person name="Rosling A."/>
        </authorList>
    </citation>
    <scope>NUCLEOTIDE SEQUENCE</scope>
    <source>
        <strain evidence="2">IN212</strain>
    </source>
</reference>
<feature type="coiled-coil region" evidence="1">
    <location>
        <begin position="7"/>
        <end position="34"/>
    </location>
</feature>
<evidence type="ECO:0000313" key="2">
    <source>
        <dbReference type="EMBL" id="CAG8739773.1"/>
    </source>
</evidence>
<feature type="non-terminal residue" evidence="2">
    <location>
        <position position="1"/>
    </location>
</feature>
<evidence type="ECO:0000256" key="1">
    <source>
        <dbReference type="SAM" id="Coils"/>
    </source>
</evidence>
<dbReference type="EMBL" id="CAJVPZ010031627">
    <property type="protein sequence ID" value="CAG8739773.1"/>
    <property type="molecule type" value="Genomic_DNA"/>
</dbReference>
<proteinExistence type="predicted"/>
<protein>
    <submittedName>
        <fullName evidence="2">4610_t:CDS:1</fullName>
    </submittedName>
</protein>
<evidence type="ECO:0000313" key="3">
    <source>
        <dbReference type="Proteomes" id="UP000789396"/>
    </source>
</evidence>
<organism evidence="2 3">
    <name type="scientific">Racocetra fulgida</name>
    <dbReference type="NCBI Taxonomy" id="60492"/>
    <lineage>
        <taxon>Eukaryota</taxon>
        <taxon>Fungi</taxon>
        <taxon>Fungi incertae sedis</taxon>
        <taxon>Mucoromycota</taxon>
        <taxon>Glomeromycotina</taxon>
        <taxon>Glomeromycetes</taxon>
        <taxon>Diversisporales</taxon>
        <taxon>Gigasporaceae</taxon>
        <taxon>Racocetra</taxon>
    </lineage>
</organism>
<comment type="caution">
    <text evidence="2">The sequence shown here is derived from an EMBL/GenBank/DDBJ whole genome shotgun (WGS) entry which is preliminary data.</text>
</comment>
<dbReference type="Proteomes" id="UP000789396">
    <property type="component" value="Unassembled WGS sequence"/>
</dbReference>
<keyword evidence="1" id="KW-0175">Coiled coil</keyword>
<gene>
    <name evidence="2" type="ORF">RFULGI_LOCUS12770</name>
</gene>